<comment type="cofactor">
    <cofactor evidence="1">
        <name>Mg(2+)</name>
        <dbReference type="ChEBI" id="CHEBI:18420"/>
    </cofactor>
</comment>
<dbReference type="InterPro" id="IPR049557">
    <property type="entry name" value="Transketolase_CS"/>
</dbReference>
<evidence type="ECO:0000256" key="9">
    <source>
        <dbReference type="ARBA" id="ARBA00022842"/>
    </source>
</evidence>
<evidence type="ECO:0000256" key="13">
    <source>
        <dbReference type="SAM" id="MobiDB-lite"/>
    </source>
</evidence>
<evidence type="ECO:0000256" key="2">
    <source>
        <dbReference type="ARBA" id="ARBA00001964"/>
    </source>
</evidence>
<dbReference type="SUPFAM" id="SSF52922">
    <property type="entry name" value="TK C-terminal domain-like"/>
    <property type="match status" value="1"/>
</dbReference>
<dbReference type="GO" id="GO:0016114">
    <property type="term" value="P:terpenoid biosynthetic process"/>
    <property type="evidence" value="ECO:0007669"/>
    <property type="project" value="InterPro"/>
</dbReference>
<dbReference type="SMR" id="H5ZXI1"/>
<name>H5ZXI1_BOTBR</name>
<organism evidence="15">
    <name type="scientific">Botryococcus braunii</name>
    <name type="common">Green alga</name>
    <dbReference type="NCBI Taxonomy" id="38881"/>
    <lineage>
        <taxon>Eukaryota</taxon>
        <taxon>Viridiplantae</taxon>
        <taxon>Chlorophyta</taxon>
        <taxon>core chlorophytes</taxon>
        <taxon>Trebouxiophyceae</taxon>
        <taxon>Trebouxiophyceae incertae sedis</taxon>
        <taxon>Elliptochloris clade</taxon>
        <taxon>Botryococcus</taxon>
    </lineage>
</organism>
<dbReference type="GO" id="GO:0008661">
    <property type="term" value="F:1-deoxy-D-xylulose-5-phosphate synthase activity"/>
    <property type="evidence" value="ECO:0007669"/>
    <property type="project" value="UniProtKB-EC"/>
</dbReference>
<dbReference type="UniPathway" id="UPA00064">
    <property type="reaction ID" value="UER00091"/>
</dbReference>
<evidence type="ECO:0000256" key="11">
    <source>
        <dbReference type="ARBA" id="ARBA00023052"/>
    </source>
</evidence>
<dbReference type="InterPro" id="IPR029061">
    <property type="entry name" value="THDP-binding"/>
</dbReference>
<dbReference type="FunFam" id="3.40.50.970:FF:000005">
    <property type="entry name" value="1-deoxy-D-xylulose-5-phosphate synthase"/>
    <property type="match status" value="1"/>
</dbReference>
<dbReference type="Gene3D" id="3.40.50.970">
    <property type="match status" value="2"/>
</dbReference>
<evidence type="ECO:0000259" key="14">
    <source>
        <dbReference type="SMART" id="SM00861"/>
    </source>
</evidence>
<evidence type="ECO:0000256" key="12">
    <source>
        <dbReference type="ARBA" id="ARBA00023229"/>
    </source>
</evidence>
<dbReference type="SUPFAM" id="SSF52518">
    <property type="entry name" value="Thiamin diphosphate-binding fold (THDP-binding)"/>
    <property type="match status" value="2"/>
</dbReference>
<evidence type="ECO:0000256" key="10">
    <source>
        <dbReference type="ARBA" id="ARBA00022977"/>
    </source>
</evidence>
<evidence type="ECO:0000256" key="3">
    <source>
        <dbReference type="ARBA" id="ARBA00004980"/>
    </source>
</evidence>
<dbReference type="InterPro" id="IPR009014">
    <property type="entry name" value="Transketo_C/PFOR_II"/>
</dbReference>
<evidence type="ECO:0000256" key="6">
    <source>
        <dbReference type="ARBA" id="ARBA00013150"/>
    </source>
</evidence>
<reference evidence="15" key="1">
    <citation type="journal article" date="2012" name="Plant Sci.">
        <title>The single cellular green microalga Botryococcus braunii, race B possesses three distinct 1-deoxy-d-xylulose 5-phosphate synthases.</title>
        <authorList>
            <person name="Matsushima D."/>
            <person name="Jenke-Kodama H."/>
            <person name="Sato Y."/>
            <person name="Fukunaga Y."/>
            <person name="Sumimoto K."/>
            <person name="Kuzuyama T."/>
            <person name="Matsunaga S."/>
            <person name="Okada S."/>
        </authorList>
    </citation>
    <scope>NUCLEOTIDE SEQUENCE</scope>
    <source>
        <strain evidence="15">Showa</strain>
    </source>
</reference>
<feature type="region of interest" description="Disordered" evidence="13">
    <location>
        <begin position="1"/>
        <end position="25"/>
    </location>
</feature>
<dbReference type="Pfam" id="PF02779">
    <property type="entry name" value="Transket_pyr"/>
    <property type="match status" value="1"/>
</dbReference>
<evidence type="ECO:0000256" key="4">
    <source>
        <dbReference type="ARBA" id="ARBA00011081"/>
    </source>
</evidence>
<accession>H5ZXI1</accession>
<dbReference type="FunFam" id="3.40.50.920:FF:000002">
    <property type="entry name" value="1-deoxy-D-xylulose-5-phosphate synthase"/>
    <property type="match status" value="1"/>
</dbReference>
<dbReference type="SMART" id="SM00861">
    <property type="entry name" value="Transket_pyr"/>
    <property type="match status" value="1"/>
</dbReference>
<dbReference type="Pfam" id="PF13292">
    <property type="entry name" value="DXP_synthase_N"/>
    <property type="match status" value="1"/>
</dbReference>
<comment type="pathway">
    <text evidence="3">Metabolic intermediate biosynthesis; 1-deoxy-D-xylulose 5-phosphate biosynthesis; 1-deoxy-D-xylulose 5-phosphate from D-glyceraldehyde 3-phosphate and pyruvate: step 1/1.</text>
</comment>
<dbReference type="InterPro" id="IPR005477">
    <property type="entry name" value="Dxylulose-5-P_synthase"/>
</dbReference>
<comment type="similarity">
    <text evidence="4">Belongs to the transketolase family. DXPS subfamily.</text>
</comment>
<keyword evidence="12" id="KW-0414">Isoprene biosynthesis</keyword>
<dbReference type="CDD" id="cd02007">
    <property type="entry name" value="TPP_DXS"/>
    <property type="match status" value="1"/>
</dbReference>
<dbReference type="HAMAP" id="MF_00315">
    <property type="entry name" value="DXP_synth"/>
    <property type="match status" value="1"/>
</dbReference>
<comment type="subunit">
    <text evidence="5">Homodimer.</text>
</comment>
<evidence type="ECO:0000256" key="8">
    <source>
        <dbReference type="ARBA" id="ARBA00022723"/>
    </source>
</evidence>
<sequence>MSTFSVAGMTSQFQRGSSSRMQHGSSVVGRGILPLPLNAGRSRVIFQRGSYKCSSNNGSVDGNNTVKVQRTYSKTYDLPDSEDGYGLWDKITTDEIEEWNNGPETPLLDTIKSPLGLKNYSMPELRALCKELRADIIHTVSQTGGHLGSSLGVAELTVALHYVFNCPYDKIIWDVGHQAYGHKILTGRRAQMPTIRQYKGLSGFTKRSESEYDAFGAGHSSTSISAALGMAVGRDFKNQNNHAIAVIGDGAITGGMAYEALNHAGFMKTDKMIVILNDNKQVSLPTQYNAGDQKPVGALAATLAEIQADPNLREIRETIKNFAEQMPAPIRDFAKAVDDVGHDILSQNSGAKLFKDLKLWYIGPVDGHDVGLLVKVLQDVKKRPDMGPVLIHILTEKGRGYEPAETSMDRMHGVGKYDTKTGKALPSTSKSKSYTNVYADSLAAEAALDPKILAVHAAMGGGTGMNRFEKRFASRTFDVGIAEQHAVTFAAGLASEGLKPFCAIYSTFLQRAFDQIIHDVALQNLPVRFAIDRGGLVGADGATHGGFADVTYMACVPNMVVMAPSNEAELCHAVATAAAYNDGPSCFRFPRGDGIGVDMEAEGVDPKSFKGQPWEIGKGVIRRLGKHAALLGYGTMVNDCLAAAEELAKKGIDVAVMDMRFCKPLDTQLVEQAAKNYPIVITVEENAIGGFGSHVANHLVKTGLLDTAVKFRSMILPDRYIDHGTQAQQREEAGLNTTTIVAKVESLMPYNSNNGVHANGVHANGVHANGV</sequence>
<dbReference type="PROSITE" id="PS00801">
    <property type="entry name" value="TRANSKETOLASE_1"/>
    <property type="match status" value="1"/>
</dbReference>
<dbReference type="InterPro" id="IPR033248">
    <property type="entry name" value="Transketolase_C"/>
</dbReference>
<dbReference type="CDD" id="cd07033">
    <property type="entry name" value="TPP_PYR_DXS_TK_like"/>
    <property type="match status" value="1"/>
</dbReference>
<feature type="domain" description="Transketolase-like pyrimidine-binding" evidence="14">
    <location>
        <begin position="432"/>
        <end position="597"/>
    </location>
</feature>
<dbReference type="NCBIfam" id="TIGR00204">
    <property type="entry name" value="dxs"/>
    <property type="match status" value="1"/>
</dbReference>
<dbReference type="GO" id="GO:0046872">
    <property type="term" value="F:metal ion binding"/>
    <property type="evidence" value="ECO:0007669"/>
    <property type="project" value="UniProtKB-KW"/>
</dbReference>
<keyword evidence="7" id="KW-0808">Transferase</keyword>
<keyword evidence="8" id="KW-0479">Metal-binding</keyword>
<evidence type="ECO:0000256" key="5">
    <source>
        <dbReference type="ARBA" id="ARBA00011738"/>
    </source>
</evidence>
<comment type="cofactor">
    <cofactor evidence="2">
        <name>thiamine diphosphate</name>
        <dbReference type="ChEBI" id="CHEBI:58937"/>
    </cofactor>
</comment>
<dbReference type="EMBL" id="JF284351">
    <property type="protein sequence ID" value="AEZ35186.1"/>
    <property type="molecule type" value="mRNA"/>
</dbReference>
<dbReference type="GO" id="GO:0009228">
    <property type="term" value="P:thiamine biosynthetic process"/>
    <property type="evidence" value="ECO:0007669"/>
    <property type="project" value="UniProtKB-KW"/>
</dbReference>
<evidence type="ECO:0000256" key="1">
    <source>
        <dbReference type="ARBA" id="ARBA00001946"/>
    </source>
</evidence>
<protein>
    <recommendedName>
        <fullName evidence="6">1-deoxy-D-xylulose-5-phosphate synthase</fullName>
        <ecNumber evidence="6">2.2.1.7</ecNumber>
    </recommendedName>
</protein>
<dbReference type="InterPro" id="IPR005475">
    <property type="entry name" value="Transketolase-like_Pyr-bd"/>
</dbReference>
<keyword evidence="9" id="KW-0460">Magnesium</keyword>
<dbReference type="BRENDA" id="2.2.1.7">
    <property type="organism ID" value="915"/>
</dbReference>
<dbReference type="NCBIfam" id="NF003933">
    <property type="entry name" value="PRK05444.2-2"/>
    <property type="match status" value="1"/>
</dbReference>
<dbReference type="EC" id="2.2.1.7" evidence="6"/>
<keyword evidence="10" id="KW-0784">Thiamine biosynthesis</keyword>
<keyword evidence="11" id="KW-0786">Thiamine pyrophosphate</keyword>
<dbReference type="Pfam" id="PF02780">
    <property type="entry name" value="Transketolase_C"/>
    <property type="match status" value="1"/>
</dbReference>
<dbReference type="Gene3D" id="3.40.50.920">
    <property type="match status" value="1"/>
</dbReference>
<dbReference type="AlphaFoldDB" id="H5ZXI1"/>
<dbReference type="PANTHER" id="PTHR43322:SF5">
    <property type="entry name" value="1-DEOXY-D-XYLULOSE-5-PHOSPHATE SYNTHASE, CHLOROPLASTIC"/>
    <property type="match status" value="1"/>
</dbReference>
<evidence type="ECO:0000313" key="15">
    <source>
        <dbReference type="EMBL" id="AEZ35186.1"/>
    </source>
</evidence>
<dbReference type="PANTHER" id="PTHR43322">
    <property type="entry name" value="1-D-DEOXYXYLULOSE 5-PHOSPHATE SYNTHASE-RELATED"/>
    <property type="match status" value="1"/>
</dbReference>
<gene>
    <name evidence="15" type="primary">DXS-II</name>
</gene>
<evidence type="ECO:0000256" key="7">
    <source>
        <dbReference type="ARBA" id="ARBA00022679"/>
    </source>
</evidence>
<dbReference type="GO" id="GO:0019288">
    <property type="term" value="P:isopentenyl diphosphate biosynthetic process, methylerythritol 4-phosphate pathway"/>
    <property type="evidence" value="ECO:0007669"/>
    <property type="project" value="UniProtKB-ARBA"/>
</dbReference>
<proteinExistence type="evidence at transcript level"/>